<dbReference type="InterPro" id="IPR036388">
    <property type="entry name" value="WH-like_DNA-bd_sf"/>
</dbReference>
<evidence type="ECO:0000256" key="1">
    <source>
        <dbReference type="ARBA" id="ARBA00010641"/>
    </source>
</evidence>
<keyword evidence="5" id="KW-0804">Transcription</keyword>
<dbReference type="Pfam" id="PF08281">
    <property type="entry name" value="Sigma70_r4_2"/>
    <property type="match status" value="1"/>
</dbReference>
<dbReference type="SUPFAM" id="SSF88659">
    <property type="entry name" value="Sigma3 and sigma4 domains of RNA polymerase sigma factors"/>
    <property type="match status" value="1"/>
</dbReference>
<dbReference type="Pfam" id="PF04542">
    <property type="entry name" value="Sigma70_r2"/>
    <property type="match status" value="1"/>
</dbReference>
<organism evidence="8 9">
    <name type="scientific">Candidatus Acidiferrum panamense</name>
    <dbReference type="NCBI Taxonomy" id="2741543"/>
    <lineage>
        <taxon>Bacteria</taxon>
        <taxon>Pseudomonadati</taxon>
        <taxon>Acidobacteriota</taxon>
        <taxon>Terriglobia</taxon>
        <taxon>Candidatus Acidiferrales</taxon>
        <taxon>Candidatus Acidiferrum</taxon>
    </lineage>
</organism>
<dbReference type="PANTHER" id="PTHR43133:SF8">
    <property type="entry name" value="RNA POLYMERASE SIGMA FACTOR HI_1459-RELATED"/>
    <property type="match status" value="1"/>
</dbReference>
<feature type="domain" description="RNA polymerase sigma-70 region 2" evidence="6">
    <location>
        <begin position="23"/>
        <end position="89"/>
    </location>
</feature>
<dbReference type="AlphaFoldDB" id="A0A7V8SYT3"/>
<dbReference type="InterPro" id="IPR013324">
    <property type="entry name" value="RNA_pol_sigma_r3/r4-like"/>
</dbReference>
<name>A0A7V8SYT3_9BACT</name>
<dbReference type="InterPro" id="IPR013325">
    <property type="entry name" value="RNA_pol_sigma_r2"/>
</dbReference>
<keyword evidence="4" id="KW-0238">DNA-binding</keyword>
<dbReference type="CDD" id="cd06171">
    <property type="entry name" value="Sigma70_r4"/>
    <property type="match status" value="1"/>
</dbReference>
<dbReference type="GO" id="GO:0016987">
    <property type="term" value="F:sigma factor activity"/>
    <property type="evidence" value="ECO:0007669"/>
    <property type="project" value="UniProtKB-KW"/>
</dbReference>
<dbReference type="SUPFAM" id="SSF88946">
    <property type="entry name" value="Sigma2 domain of RNA polymerase sigma factors"/>
    <property type="match status" value="1"/>
</dbReference>
<dbReference type="Proteomes" id="UP000567293">
    <property type="component" value="Unassembled WGS sequence"/>
</dbReference>
<evidence type="ECO:0000256" key="2">
    <source>
        <dbReference type="ARBA" id="ARBA00023015"/>
    </source>
</evidence>
<dbReference type="GO" id="GO:0003677">
    <property type="term" value="F:DNA binding"/>
    <property type="evidence" value="ECO:0007669"/>
    <property type="project" value="UniProtKB-KW"/>
</dbReference>
<evidence type="ECO:0000259" key="6">
    <source>
        <dbReference type="Pfam" id="PF04542"/>
    </source>
</evidence>
<sequence length="187" mass="21717">MPDETKSIARGLQRRDPDLLDRLIEQYQYRLFRYLVYITGDKARAEDFFQETWIRVLERGHQYDGKSKFEAWLFAIARHLVIDWQRTKKPQSLDALVDPEREKPLQVADENEPSPFAQVLAQERQGDVQASLEKIPAIYREVLVLRFQEELQIEEMAGVLSIPISTVKSRLYRGLDALRGALEEGGA</sequence>
<reference evidence="8" key="1">
    <citation type="submission" date="2020-06" db="EMBL/GenBank/DDBJ databases">
        <title>Legume-microbial interactions unlock mineral nutrients during tropical forest succession.</title>
        <authorList>
            <person name="Epihov D.Z."/>
        </authorList>
    </citation>
    <scope>NUCLEOTIDE SEQUENCE [LARGE SCALE GENOMIC DNA]</scope>
    <source>
        <strain evidence="8">Pan2503</strain>
    </source>
</reference>
<evidence type="ECO:0000256" key="3">
    <source>
        <dbReference type="ARBA" id="ARBA00023082"/>
    </source>
</evidence>
<dbReference type="InterPro" id="IPR013249">
    <property type="entry name" value="RNA_pol_sigma70_r4_t2"/>
</dbReference>
<comment type="caution">
    <text evidence="8">The sequence shown here is derived from an EMBL/GenBank/DDBJ whole genome shotgun (WGS) entry which is preliminary data.</text>
</comment>
<keyword evidence="3" id="KW-0731">Sigma factor</keyword>
<dbReference type="Gene3D" id="1.10.1740.10">
    <property type="match status" value="1"/>
</dbReference>
<protein>
    <submittedName>
        <fullName evidence="8">RNA polymerase sigma factor</fullName>
    </submittedName>
</protein>
<comment type="similarity">
    <text evidence="1">Belongs to the sigma-70 factor family. ECF subfamily.</text>
</comment>
<evidence type="ECO:0000256" key="4">
    <source>
        <dbReference type="ARBA" id="ARBA00023125"/>
    </source>
</evidence>
<keyword evidence="9" id="KW-1185">Reference proteome</keyword>
<accession>A0A7V8SYT3</accession>
<evidence type="ECO:0000259" key="7">
    <source>
        <dbReference type="Pfam" id="PF08281"/>
    </source>
</evidence>
<evidence type="ECO:0000256" key="5">
    <source>
        <dbReference type="ARBA" id="ARBA00023163"/>
    </source>
</evidence>
<proteinExistence type="inferred from homology"/>
<dbReference type="PANTHER" id="PTHR43133">
    <property type="entry name" value="RNA POLYMERASE ECF-TYPE SIGMA FACTO"/>
    <property type="match status" value="1"/>
</dbReference>
<dbReference type="GO" id="GO:0006352">
    <property type="term" value="P:DNA-templated transcription initiation"/>
    <property type="evidence" value="ECO:0007669"/>
    <property type="project" value="InterPro"/>
</dbReference>
<feature type="domain" description="RNA polymerase sigma factor 70 region 4 type 2" evidence="7">
    <location>
        <begin position="127"/>
        <end position="178"/>
    </location>
</feature>
<dbReference type="InterPro" id="IPR014284">
    <property type="entry name" value="RNA_pol_sigma-70_dom"/>
</dbReference>
<dbReference type="NCBIfam" id="TIGR02937">
    <property type="entry name" value="sigma70-ECF"/>
    <property type="match status" value="1"/>
</dbReference>
<evidence type="ECO:0000313" key="9">
    <source>
        <dbReference type="Proteomes" id="UP000567293"/>
    </source>
</evidence>
<dbReference type="InterPro" id="IPR007627">
    <property type="entry name" value="RNA_pol_sigma70_r2"/>
</dbReference>
<gene>
    <name evidence="8" type="ORF">HRJ53_20580</name>
</gene>
<keyword evidence="2" id="KW-0805">Transcription regulation</keyword>
<evidence type="ECO:0000313" key="8">
    <source>
        <dbReference type="EMBL" id="MBA0087388.1"/>
    </source>
</evidence>
<dbReference type="EMBL" id="JACDQQ010001979">
    <property type="protein sequence ID" value="MBA0087388.1"/>
    <property type="molecule type" value="Genomic_DNA"/>
</dbReference>
<dbReference type="Gene3D" id="1.10.10.10">
    <property type="entry name" value="Winged helix-like DNA-binding domain superfamily/Winged helix DNA-binding domain"/>
    <property type="match status" value="1"/>
</dbReference>
<dbReference type="InterPro" id="IPR039425">
    <property type="entry name" value="RNA_pol_sigma-70-like"/>
</dbReference>